<dbReference type="EMBL" id="JAQOWY010000031">
    <property type="protein sequence ID" value="KAK1854770.1"/>
    <property type="molecule type" value="Genomic_DNA"/>
</dbReference>
<protein>
    <submittedName>
        <fullName evidence="1">Uncharacterized protein</fullName>
    </submittedName>
</protein>
<comment type="caution">
    <text evidence="1">The sequence shown here is derived from an EMBL/GenBank/DDBJ whole genome shotgun (WGS) entry which is preliminary data.</text>
</comment>
<organism evidence="1 2">
    <name type="scientific">Colletotrichum chrysophilum</name>
    <dbReference type="NCBI Taxonomy" id="1836956"/>
    <lineage>
        <taxon>Eukaryota</taxon>
        <taxon>Fungi</taxon>
        <taxon>Dikarya</taxon>
        <taxon>Ascomycota</taxon>
        <taxon>Pezizomycotina</taxon>
        <taxon>Sordariomycetes</taxon>
        <taxon>Hypocreomycetidae</taxon>
        <taxon>Glomerellales</taxon>
        <taxon>Glomerellaceae</taxon>
        <taxon>Colletotrichum</taxon>
        <taxon>Colletotrichum gloeosporioides species complex</taxon>
    </lineage>
</organism>
<sequence length="59" mass="6454">MGVKGIKQFVRRVPARDNAVLTKTVGGPSVSLWRDNNSKSDCHTAGHNNAIFLRGSFEL</sequence>
<evidence type="ECO:0000313" key="1">
    <source>
        <dbReference type="EMBL" id="KAK1854770.1"/>
    </source>
</evidence>
<dbReference type="Proteomes" id="UP001243330">
    <property type="component" value="Unassembled WGS sequence"/>
</dbReference>
<accession>A0AAD9AY20</accession>
<gene>
    <name evidence="1" type="ORF">CCHR01_02581</name>
</gene>
<keyword evidence="2" id="KW-1185">Reference proteome</keyword>
<name>A0AAD9AY20_9PEZI</name>
<proteinExistence type="predicted"/>
<reference evidence="1" key="1">
    <citation type="submission" date="2023-01" db="EMBL/GenBank/DDBJ databases">
        <title>Colletotrichum chrysophilum M932 genome sequence.</title>
        <authorList>
            <person name="Baroncelli R."/>
        </authorList>
    </citation>
    <scope>NUCLEOTIDE SEQUENCE</scope>
    <source>
        <strain evidence="1">M932</strain>
    </source>
</reference>
<evidence type="ECO:0000313" key="2">
    <source>
        <dbReference type="Proteomes" id="UP001243330"/>
    </source>
</evidence>
<dbReference type="AlphaFoldDB" id="A0AAD9AY20"/>